<feature type="domain" description="Fucolectin tachylectin-4 pentraxin-1" evidence="8">
    <location>
        <begin position="21"/>
        <end position="167"/>
    </location>
</feature>
<dbReference type="Pfam" id="PF22633">
    <property type="entry name" value="F5_F8_type_C_2"/>
    <property type="match status" value="1"/>
</dbReference>
<dbReference type="Ensembl" id="ENSGMOT00000019336.2">
    <property type="protein sequence ID" value="ENSGMOP00000018877.2"/>
    <property type="gene ID" value="ENSGMOG00000033059.1"/>
</dbReference>
<evidence type="ECO:0000256" key="3">
    <source>
        <dbReference type="ARBA" id="ARBA00011233"/>
    </source>
</evidence>
<dbReference type="GO" id="GO:0010185">
    <property type="term" value="P:regulation of cellular defense response"/>
    <property type="evidence" value="ECO:0007669"/>
    <property type="project" value="UniProtKB-ARBA"/>
</dbReference>
<sequence length="188" mass="21506">PWGQVISSAVSSVGFPHTASRINVALSGTAIQSSTYPNEGQADYAIDGDSGPQWNHYSCTSTNYQVERWWRLELPSVYRVSEIEVTNRFDRRHYFSDVEILIGNSLANNGNDNPRCAIINDDPRCLTQTVRCWGMEGRFINFYRSSDVTVPLQLCEVKVYGGRNPVHHYMIIKRGWVPIYIDQKIFMH</sequence>
<evidence type="ECO:0000256" key="5">
    <source>
        <dbReference type="ARBA" id="ARBA00022734"/>
    </source>
</evidence>
<evidence type="ECO:0000313" key="10">
    <source>
        <dbReference type="Proteomes" id="UP000694546"/>
    </source>
</evidence>
<keyword evidence="4" id="KW-0479">Metal-binding</keyword>
<dbReference type="Gene3D" id="2.60.120.260">
    <property type="entry name" value="Galactose-binding domain-like"/>
    <property type="match status" value="1"/>
</dbReference>
<name>A0A8C5F9E8_GADMO</name>
<dbReference type="PANTHER" id="PTHR45713">
    <property type="entry name" value="FTP DOMAIN-CONTAINING PROTEIN"/>
    <property type="match status" value="1"/>
</dbReference>
<dbReference type="GO" id="GO:0046872">
    <property type="term" value="F:metal ion binding"/>
    <property type="evidence" value="ECO:0007669"/>
    <property type="project" value="UniProtKB-KW"/>
</dbReference>
<dbReference type="OMA" id="ERWWRLE"/>
<evidence type="ECO:0000256" key="4">
    <source>
        <dbReference type="ARBA" id="ARBA00022723"/>
    </source>
</evidence>
<evidence type="ECO:0000256" key="7">
    <source>
        <dbReference type="ARBA" id="ARBA00023157"/>
    </source>
</evidence>
<comment type="function">
    <text evidence="1">Acts as a defensive agent. Recognizes blood group fucosylated oligosaccharides including A, B, H and Lewis B-type antigens. Does not recognize Lewis A antigen and has low affinity for monovalent haptens.</text>
</comment>
<keyword evidence="7" id="KW-1015">Disulfide bond</keyword>
<comment type="similarity">
    <text evidence="2">Belongs to the fucolectin family.</text>
</comment>
<accession>A0A8C5F9E8</accession>
<evidence type="ECO:0000313" key="9">
    <source>
        <dbReference type="Ensembl" id="ENSGMOP00000018877.2"/>
    </source>
</evidence>
<keyword evidence="5" id="KW-0430">Lectin</keyword>
<dbReference type="GO" id="GO:0001868">
    <property type="term" value="P:regulation of complement activation, lectin pathway"/>
    <property type="evidence" value="ECO:0007669"/>
    <property type="project" value="UniProtKB-ARBA"/>
</dbReference>
<organism evidence="9 10">
    <name type="scientific">Gadus morhua</name>
    <name type="common">Atlantic cod</name>
    <dbReference type="NCBI Taxonomy" id="8049"/>
    <lineage>
        <taxon>Eukaryota</taxon>
        <taxon>Metazoa</taxon>
        <taxon>Chordata</taxon>
        <taxon>Craniata</taxon>
        <taxon>Vertebrata</taxon>
        <taxon>Euteleostomi</taxon>
        <taxon>Actinopterygii</taxon>
        <taxon>Neopterygii</taxon>
        <taxon>Teleostei</taxon>
        <taxon>Neoteleostei</taxon>
        <taxon>Acanthomorphata</taxon>
        <taxon>Zeiogadaria</taxon>
        <taxon>Gadariae</taxon>
        <taxon>Gadiformes</taxon>
        <taxon>Gadoidei</taxon>
        <taxon>Gadidae</taxon>
        <taxon>Gadus</taxon>
    </lineage>
</organism>
<dbReference type="InterPro" id="IPR051941">
    <property type="entry name" value="BG_Antigen-Binding_Lectin"/>
</dbReference>
<keyword evidence="6" id="KW-0106">Calcium</keyword>
<reference evidence="9" key="2">
    <citation type="submission" date="2025-09" db="UniProtKB">
        <authorList>
            <consortium name="Ensembl"/>
        </authorList>
    </citation>
    <scope>IDENTIFICATION</scope>
</reference>
<dbReference type="GO" id="GO:0042806">
    <property type="term" value="F:fucose binding"/>
    <property type="evidence" value="ECO:0007669"/>
    <property type="project" value="UniProtKB-ARBA"/>
</dbReference>
<dbReference type="PANTHER" id="PTHR45713:SF6">
    <property type="entry name" value="F5_8 TYPE C DOMAIN-CONTAINING PROTEIN"/>
    <property type="match status" value="1"/>
</dbReference>
<evidence type="ECO:0000259" key="8">
    <source>
        <dbReference type="SMART" id="SM00607"/>
    </source>
</evidence>
<evidence type="ECO:0000256" key="2">
    <source>
        <dbReference type="ARBA" id="ARBA00010147"/>
    </source>
</evidence>
<dbReference type="SUPFAM" id="SSF49785">
    <property type="entry name" value="Galactose-binding domain-like"/>
    <property type="match status" value="1"/>
</dbReference>
<reference evidence="9" key="1">
    <citation type="submission" date="2025-08" db="UniProtKB">
        <authorList>
            <consortium name="Ensembl"/>
        </authorList>
    </citation>
    <scope>IDENTIFICATION</scope>
</reference>
<dbReference type="InterPro" id="IPR006585">
    <property type="entry name" value="FTP1"/>
</dbReference>
<comment type="subunit">
    <text evidence="3">Homotrimer.</text>
</comment>
<protein>
    <recommendedName>
        <fullName evidence="8">Fucolectin tachylectin-4 pentraxin-1 domain-containing protein</fullName>
    </recommendedName>
</protein>
<evidence type="ECO:0000256" key="1">
    <source>
        <dbReference type="ARBA" id="ARBA00002219"/>
    </source>
</evidence>
<dbReference type="InterPro" id="IPR008979">
    <property type="entry name" value="Galactose-bd-like_sf"/>
</dbReference>
<dbReference type="AlphaFoldDB" id="A0A8C5F9E8"/>
<dbReference type="SMART" id="SM00607">
    <property type="entry name" value="FTP"/>
    <property type="match status" value="1"/>
</dbReference>
<dbReference type="GeneTree" id="ENSGT01060000248575"/>
<dbReference type="Proteomes" id="UP000694546">
    <property type="component" value="Chromosome 5"/>
</dbReference>
<evidence type="ECO:0000256" key="6">
    <source>
        <dbReference type="ARBA" id="ARBA00022837"/>
    </source>
</evidence>
<keyword evidence="10" id="KW-1185">Reference proteome</keyword>
<proteinExistence type="inferred from homology"/>